<dbReference type="HOGENOM" id="CLU_093136_1_2_10"/>
<dbReference type="Proteomes" id="UP000006054">
    <property type="component" value="Chromosome"/>
</dbReference>
<proteinExistence type="predicted"/>
<dbReference type="eggNOG" id="COG2205">
    <property type="taxonomic scope" value="Bacteria"/>
</dbReference>
<dbReference type="KEGG" id="fli:Fleli_3424"/>
<evidence type="ECO:0000313" key="1">
    <source>
        <dbReference type="EMBL" id="AFM05744.1"/>
    </source>
</evidence>
<evidence type="ECO:0000313" key="2">
    <source>
        <dbReference type="Proteomes" id="UP000006054"/>
    </source>
</evidence>
<dbReference type="Pfam" id="PF13689">
    <property type="entry name" value="DUF4154"/>
    <property type="match status" value="1"/>
</dbReference>
<dbReference type="EMBL" id="CP003345">
    <property type="protein sequence ID" value="AFM05744.1"/>
    <property type="molecule type" value="Genomic_DNA"/>
</dbReference>
<reference evidence="2" key="1">
    <citation type="submission" date="2012-06" db="EMBL/GenBank/DDBJ databases">
        <title>The complete genome of Flexibacter litoralis DSM 6794.</title>
        <authorList>
            <person name="Lucas S."/>
            <person name="Copeland A."/>
            <person name="Lapidus A."/>
            <person name="Glavina del Rio T."/>
            <person name="Dalin E."/>
            <person name="Tice H."/>
            <person name="Bruce D."/>
            <person name="Goodwin L."/>
            <person name="Pitluck S."/>
            <person name="Peters L."/>
            <person name="Ovchinnikova G."/>
            <person name="Lu M."/>
            <person name="Kyrpides N."/>
            <person name="Mavromatis K."/>
            <person name="Ivanova N."/>
            <person name="Brettin T."/>
            <person name="Detter J.C."/>
            <person name="Han C."/>
            <person name="Larimer F."/>
            <person name="Land M."/>
            <person name="Hauser L."/>
            <person name="Markowitz V."/>
            <person name="Cheng J.-F."/>
            <person name="Hugenholtz P."/>
            <person name="Woyke T."/>
            <person name="Wu D."/>
            <person name="Spring S."/>
            <person name="Lang E."/>
            <person name="Kopitz M."/>
            <person name="Brambilla E."/>
            <person name="Klenk H.-P."/>
            <person name="Eisen J.A."/>
        </authorList>
    </citation>
    <scope>NUCLEOTIDE SEQUENCE [LARGE SCALE GENOMIC DNA]</scope>
    <source>
        <strain evidence="2">ATCC 23117 / DSM 6794 / NBRC 15988 / NCIMB 1366 / Sio-4</strain>
    </source>
</reference>
<dbReference type="InterPro" id="IPR025293">
    <property type="entry name" value="YfiR/HmsC-like"/>
</dbReference>
<dbReference type="STRING" id="880071.Fleli_3424"/>
<accession>I4AP59</accession>
<evidence type="ECO:0008006" key="3">
    <source>
        <dbReference type="Google" id="ProtNLM"/>
    </source>
</evidence>
<organism evidence="1 2">
    <name type="scientific">Bernardetia litoralis (strain ATCC 23117 / DSM 6794 / NBRC 15988 / NCIMB 1366 / Fx l1 / Sio-4)</name>
    <name type="common">Flexibacter litoralis</name>
    <dbReference type="NCBI Taxonomy" id="880071"/>
    <lineage>
        <taxon>Bacteria</taxon>
        <taxon>Pseudomonadati</taxon>
        <taxon>Bacteroidota</taxon>
        <taxon>Cytophagia</taxon>
        <taxon>Cytophagales</taxon>
        <taxon>Bernardetiaceae</taxon>
        <taxon>Bernardetia</taxon>
    </lineage>
</organism>
<protein>
    <recommendedName>
        <fullName evidence="3">DUF4154 domain-containing protein</fullName>
    </recommendedName>
</protein>
<gene>
    <name evidence="1" type="ordered locus">Fleli_3424</name>
</gene>
<sequence precursor="true">MFIKLLSKKIYKRNLISKFLSKALFIFLIGFLFSFIAFPSKAQYSPTQIKIALIVHFIEHTTFPSEAFKSPKEMIQIGILGDDPFGDELESFLMHYKINGRGLRVRRKKNASDLWGCQVIYISKSEQNKLTDILDYFRRYPTLTIGDNLKGFIEQCGIINFVTVGDKPYRFELNIEAAQKSNLGLDVGLFRMAKRIVACP</sequence>
<keyword evidence="2" id="KW-1185">Reference proteome</keyword>
<dbReference type="AlphaFoldDB" id="I4AP59"/>
<name>I4AP59_BERLS</name>